<dbReference type="InterPro" id="IPR006685">
    <property type="entry name" value="MscS_channel_2nd"/>
</dbReference>
<dbReference type="SUPFAM" id="SSF50182">
    <property type="entry name" value="Sm-like ribonucleoproteins"/>
    <property type="match status" value="1"/>
</dbReference>
<dbReference type="Pfam" id="PF00924">
    <property type="entry name" value="MS_channel_2nd"/>
    <property type="match status" value="1"/>
</dbReference>
<dbReference type="Gene3D" id="3.30.70.100">
    <property type="match status" value="1"/>
</dbReference>
<evidence type="ECO:0000256" key="1">
    <source>
        <dbReference type="ARBA" id="ARBA00004651"/>
    </source>
</evidence>
<dbReference type="Proteomes" id="UP000318833">
    <property type="component" value="Unassembled WGS sequence"/>
</dbReference>
<dbReference type="GO" id="GO:0008381">
    <property type="term" value="F:mechanosensitive monoatomic ion channel activity"/>
    <property type="evidence" value="ECO:0007669"/>
    <property type="project" value="InterPro"/>
</dbReference>
<dbReference type="InterPro" id="IPR010920">
    <property type="entry name" value="LSM_dom_sf"/>
</dbReference>
<dbReference type="PANTHER" id="PTHR30221">
    <property type="entry name" value="SMALL-CONDUCTANCE MECHANOSENSITIVE CHANNEL"/>
    <property type="match status" value="1"/>
</dbReference>
<dbReference type="InterPro" id="IPR011066">
    <property type="entry name" value="MscS_channel_C_sf"/>
</dbReference>
<accession>A0A554VEA1</accession>
<gene>
    <name evidence="8" type="ORF">FOF46_23245</name>
</gene>
<dbReference type="InterPro" id="IPR045275">
    <property type="entry name" value="MscS_archaea/bacteria_type"/>
</dbReference>
<dbReference type="Gene3D" id="2.30.30.60">
    <property type="match status" value="1"/>
</dbReference>
<evidence type="ECO:0000256" key="5">
    <source>
        <dbReference type="ARBA" id="ARBA00023136"/>
    </source>
</evidence>
<proteinExistence type="predicted"/>
<feature type="transmembrane region" description="Helical" evidence="6">
    <location>
        <begin position="64"/>
        <end position="83"/>
    </location>
</feature>
<name>A0A554VEA1_9FLAO</name>
<sequence length="280" mass="32274">MTELIKKYINVEDIEGVILYAFIIILISWGISLVVKWLLILFLNRRQKRGSYNVTKLKFVKNSIRFIFIIIAFVIIVGTVPFLRRQATLIFSGAGILAAIIGFAAQAAISNLIAGVFIVLFEPFRIGDYIKLDLERVGIVVDITLRHTVINTFENKRLIIPNSIISTESILNHTIEDSKVLSFNNFKIGLKADVDVVRKIILEEAAKLEYIAKFKEEENKVVSEVRVIDVHESYVHVRAYVWISEPFKEFKMKCKLKENVHKRFLEENIEMPVPIRRIIN</sequence>
<evidence type="ECO:0000256" key="3">
    <source>
        <dbReference type="ARBA" id="ARBA00022692"/>
    </source>
</evidence>
<dbReference type="InterPro" id="IPR023408">
    <property type="entry name" value="MscS_beta-dom_sf"/>
</dbReference>
<dbReference type="GO" id="GO:0005886">
    <property type="term" value="C:plasma membrane"/>
    <property type="evidence" value="ECO:0007669"/>
    <property type="project" value="UniProtKB-SubCell"/>
</dbReference>
<reference evidence="8 9" key="1">
    <citation type="submission" date="2019-07" db="EMBL/GenBank/DDBJ databases">
        <title>The draft genome sequence of Aquimarina algiphila M91.</title>
        <authorList>
            <person name="Meng X."/>
        </authorList>
    </citation>
    <scope>NUCLEOTIDE SEQUENCE [LARGE SCALE GENOMIC DNA]</scope>
    <source>
        <strain evidence="8 9">M91</strain>
    </source>
</reference>
<dbReference type="PANTHER" id="PTHR30221:SF1">
    <property type="entry name" value="SMALL-CONDUCTANCE MECHANOSENSITIVE CHANNEL"/>
    <property type="match status" value="1"/>
</dbReference>
<feature type="transmembrane region" description="Helical" evidence="6">
    <location>
        <begin position="89"/>
        <end position="121"/>
    </location>
</feature>
<keyword evidence="2" id="KW-1003">Cell membrane</keyword>
<keyword evidence="4 6" id="KW-1133">Transmembrane helix</keyword>
<comment type="caution">
    <text evidence="8">The sequence shown here is derived from an EMBL/GenBank/DDBJ whole genome shotgun (WGS) entry which is preliminary data.</text>
</comment>
<feature type="transmembrane region" description="Helical" evidence="6">
    <location>
        <begin position="17"/>
        <end position="43"/>
    </location>
</feature>
<evidence type="ECO:0000256" key="6">
    <source>
        <dbReference type="SAM" id="Phobius"/>
    </source>
</evidence>
<comment type="subcellular location">
    <subcellularLocation>
        <location evidence="1">Cell membrane</location>
        <topology evidence="1">Multi-pass membrane protein</topology>
    </subcellularLocation>
</comment>
<dbReference type="EMBL" id="VLNR01000063">
    <property type="protein sequence ID" value="TSE05315.1"/>
    <property type="molecule type" value="Genomic_DNA"/>
</dbReference>
<dbReference type="RefSeq" id="WP_109437602.1">
    <property type="nucleotide sequence ID" value="NZ_CANLFO010000004.1"/>
</dbReference>
<keyword evidence="5 6" id="KW-0472">Membrane</keyword>
<dbReference type="SUPFAM" id="SSF82689">
    <property type="entry name" value="Mechanosensitive channel protein MscS (YggB), C-terminal domain"/>
    <property type="match status" value="1"/>
</dbReference>
<feature type="domain" description="Mechanosensitive ion channel MscS" evidence="7">
    <location>
        <begin position="109"/>
        <end position="174"/>
    </location>
</feature>
<keyword evidence="3 6" id="KW-0812">Transmembrane</keyword>
<keyword evidence="9" id="KW-1185">Reference proteome</keyword>
<dbReference type="AlphaFoldDB" id="A0A554VEA1"/>
<evidence type="ECO:0000313" key="9">
    <source>
        <dbReference type="Proteomes" id="UP000318833"/>
    </source>
</evidence>
<evidence type="ECO:0000256" key="4">
    <source>
        <dbReference type="ARBA" id="ARBA00022989"/>
    </source>
</evidence>
<dbReference type="Gene3D" id="1.10.287.1260">
    <property type="match status" value="1"/>
</dbReference>
<evidence type="ECO:0000256" key="2">
    <source>
        <dbReference type="ARBA" id="ARBA00022475"/>
    </source>
</evidence>
<dbReference type="OrthoDB" id="9809206at2"/>
<organism evidence="8 9">
    <name type="scientific">Aquimarina algiphila</name>
    <dbReference type="NCBI Taxonomy" id="2047982"/>
    <lineage>
        <taxon>Bacteria</taxon>
        <taxon>Pseudomonadati</taxon>
        <taxon>Bacteroidota</taxon>
        <taxon>Flavobacteriia</taxon>
        <taxon>Flavobacteriales</taxon>
        <taxon>Flavobacteriaceae</taxon>
        <taxon>Aquimarina</taxon>
    </lineage>
</organism>
<evidence type="ECO:0000313" key="8">
    <source>
        <dbReference type="EMBL" id="TSE05315.1"/>
    </source>
</evidence>
<protein>
    <submittedName>
        <fullName evidence="8">Mechanosensitive ion channel family protein</fullName>
    </submittedName>
</protein>
<evidence type="ECO:0000259" key="7">
    <source>
        <dbReference type="Pfam" id="PF00924"/>
    </source>
</evidence>